<evidence type="ECO:0000313" key="1">
    <source>
        <dbReference type="EMBL" id="ODS24296.1"/>
    </source>
</evidence>
<sequence>MDGIYPKHLGDCNINNILWQDSHVYCIGFEWPSLLVLLSGNAVYSESGVFSGLVPNSVGQNIFYC</sequence>
<name>A0A1D2QRU0_9GAMM</name>
<organism evidence="1 2">
    <name type="scientific">Candidatus Endobugula sertula</name>
    <name type="common">Bugula neritina bacterial symbiont</name>
    <dbReference type="NCBI Taxonomy" id="62101"/>
    <lineage>
        <taxon>Bacteria</taxon>
        <taxon>Pseudomonadati</taxon>
        <taxon>Pseudomonadota</taxon>
        <taxon>Gammaproteobacteria</taxon>
        <taxon>Cellvibrionales</taxon>
        <taxon>Cellvibrionaceae</taxon>
        <taxon>Candidatus Endobugula</taxon>
    </lineage>
</organism>
<dbReference type="Proteomes" id="UP000242502">
    <property type="component" value="Unassembled WGS sequence"/>
</dbReference>
<reference evidence="1 2" key="1">
    <citation type="journal article" date="2016" name="Appl. Environ. Microbiol.">
        <title>Lack of Overt Genome Reduction in the Bryostatin-Producing Bryozoan Symbiont "Candidatus Endobugula sertula".</title>
        <authorList>
            <person name="Miller I.J."/>
            <person name="Vanee N."/>
            <person name="Fong S.S."/>
            <person name="Lim-Fong G.E."/>
            <person name="Kwan J.C."/>
        </authorList>
    </citation>
    <scope>NUCLEOTIDE SEQUENCE [LARGE SCALE GENOMIC DNA]</scope>
    <source>
        <strain evidence="1">AB1-4</strain>
    </source>
</reference>
<proteinExistence type="predicted"/>
<protein>
    <submittedName>
        <fullName evidence="1">Uncharacterized protein</fullName>
    </submittedName>
</protein>
<dbReference type="AlphaFoldDB" id="A0A1D2QRU0"/>
<accession>A0A1D2QRU0</accession>
<evidence type="ECO:0000313" key="2">
    <source>
        <dbReference type="Proteomes" id="UP000242502"/>
    </source>
</evidence>
<gene>
    <name evidence="1" type="ORF">AB835_04530</name>
</gene>
<comment type="caution">
    <text evidence="1">The sequence shown here is derived from an EMBL/GenBank/DDBJ whole genome shotgun (WGS) entry which is preliminary data.</text>
</comment>
<dbReference type="EMBL" id="MDLC01000011">
    <property type="protein sequence ID" value="ODS24296.1"/>
    <property type="molecule type" value="Genomic_DNA"/>
</dbReference>